<comment type="catalytic activity">
    <reaction evidence="9">
        <text>FMNH2 + O2 = dialurate + 5,6-dimethylbenzimidazole + D-erythrose 4-phosphate + H(+)</text>
        <dbReference type="Rhea" id="RHEA:27345"/>
        <dbReference type="ChEBI" id="CHEBI:15378"/>
        <dbReference type="ChEBI" id="CHEBI:15379"/>
        <dbReference type="ChEBI" id="CHEBI:15890"/>
        <dbReference type="ChEBI" id="CHEBI:16897"/>
        <dbReference type="ChEBI" id="CHEBI:57618"/>
        <dbReference type="ChEBI" id="CHEBI:140629"/>
        <dbReference type="EC" id="1.13.11.79"/>
    </reaction>
</comment>
<dbReference type="InterPro" id="IPR012825">
    <property type="entry name" value="BluB"/>
</dbReference>
<accession>A0A917IAN3</accession>
<dbReference type="GO" id="GO:0000166">
    <property type="term" value="F:nucleotide binding"/>
    <property type="evidence" value="ECO:0007669"/>
    <property type="project" value="UniProtKB-KW"/>
</dbReference>
<evidence type="ECO:0000256" key="7">
    <source>
        <dbReference type="ARBA" id="ARBA00023002"/>
    </source>
</evidence>
<evidence type="ECO:0000256" key="3">
    <source>
        <dbReference type="ARBA" id="ARBA00022630"/>
    </source>
</evidence>
<comment type="caution">
    <text evidence="14">The sequence shown here is derived from an EMBL/GenBank/DDBJ whole genome shotgun (WGS) entry which is preliminary data.</text>
</comment>
<evidence type="ECO:0000256" key="10">
    <source>
        <dbReference type="ARBA" id="ARBA00061097"/>
    </source>
</evidence>
<dbReference type="AlphaFoldDB" id="A0A917IAN3"/>
<name>A0A917IAN3_9HYPH</name>
<gene>
    <name evidence="14" type="primary">bluB</name>
    <name evidence="14" type="ORF">GCM10007036_45530</name>
</gene>
<keyword evidence="2" id="KW-0169">Cobalamin biosynthesis</keyword>
<keyword evidence="6" id="KW-0521">NADP</keyword>
<evidence type="ECO:0000259" key="13">
    <source>
        <dbReference type="Pfam" id="PF00881"/>
    </source>
</evidence>
<dbReference type="PANTHER" id="PTHR23026:SF90">
    <property type="entry name" value="IODOTYROSINE DEIODINASE 1"/>
    <property type="match status" value="1"/>
</dbReference>
<dbReference type="FunFam" id="3.40.109.10:FF:000013">
    <property type="entry name" value="5,6-dimethylbenzimidazole synthase"/>
    <property type="match status" value="1"/>
</dbReference>
<dbReference type="GO" id="GO:0016705">
    <property type="term" value="F:oxidoreductase activity, acting on paired donors, with incorporation or reduction of molecular oxygen"/>
    <property type="evidence" value="ECO:0007669"/>
    <property type="project" value="UniProtKB-ARBA"/>
</dbReference>
<dbReference type="GO" id="GO:0009236">
    <property type="term" value="P:cobalamin biosynthetic process"/>
    <property type="evidence" value="ECO:0007669"/>
    <property type="project" value="UniProtKB-KW"/>
</dbReference>
<dbReference type="Pfam" id="PF00881">
    <property type="entry name" value="Nitroreductase"/>
    <property type="match status" value="1"/>
</dbReference>
<dbReference type="NCBIfam" id="TIGR02476">
    <property type="entry name" value="BluB"/>
    <property type="match status" value="1"/>
</dbReference>
<dbReference type="InterPro" id="IPR029479">
    <property type="entry name" value="Nitroreductase"/>
</dbReference>
<comment type="similarity">
    <text evidence="10">Belongs to the BluB family.</text>
</comment>
<dbReference type="EC" id="1.13.11.79" evidence="11"/>
<dbReference type="GO" id="GO:0102919">
    <property type="term" value="F:5,6-dimethylbenzimidazole synthase activity"/>
    <property type="evidence" value="ECO:0007669"/>
    <property type="project" value="UniProtKB-EC"/>
</dbReference>
<sequence length="236" mass="26405">MDAHGAFSDEERAAVYDCIFNRRDVRCEFLPRPIPPEVIGRILRAAHHAPSVGFMQPWDFIVVNNPSIKSALHEAFTEANIEAERRFDPVRARAYRNLKLEGIREAPTGVCVTCDRNRAGPVVLGRTHQPDMDLYSTVCAVQNLWLAARAESVGVGWVSIIKPERLRSILGIPKEIVPVAYLCLGYVATFHQEPDLQAAGWAKRAELPALVSFDRWGARDETHSMFSAPQAKVHQP</sequence>
<evidence type="ECO:0000256" key="2">
    <source>
        <dbReference type="ARBA" id="ARBA00022573"/>
    </source>
</evidence>
<proteinExistence type="inferred from homology"/>
<evidence type="ECO:0000256" key="11">
    <source>
        <dbReference type="ARBA" id="ARBA00066311"/>
    </source>
</evidence>
<dbReference type="InterPro" id="IPR050627">
    <property type="entry name" value="Nitroreductase/BluB"/>
</dbReference>
<keyword evidence="15" id="KW-1185">Reference proteome</keyword>
<dbReference type="EMBL" id="BMES01000003">
    <property type="protein sequence ID" value="GGH33138.1"/>
    <property type="molecule type" value="Genomic_DNA"/>
</dbReference>
<feature type="domain" description="Nitroreductase" evidence="13">
    <location>
        <begin position="20"/>
        <end position="186"/>
    </location>
</feature>
<keyword evidence="8" id="KW-0520">NAD</keyword>
<evidence type="ECO:0000256" key="5">
    <source>
        <dbReference type="ARBA" id="ARBA00022741"/>
    </source>
</evidence>
<evidence type="ECO:0000313" key="15">
    <source>
        <dbReference type="Proteomes" id="UP000603912"/>
    </source>
</evidence>
<dbReference type="Gene3D" id="3.40.109.10">
    <property type="entry name" value="NADH Oxidase"/>
    <property type="match status" value="1"/>
</dbReference>
<dbReference type="InterPro" id="IPR000415">
    <property type="entry name" value="Nitroreductase-like"/>
</dbReference>
<dbReference type="SUPFAM" id="SSF55469">
    <property type="entry name" value="FMN-dependent nitroreductase-like"/>
    <property type="match status" value="1"/>
</dbReference>
<keyword evidence="5" id="KW-0547">Nucleotide-binding</keyword>
<evidence type="ECO:0000256" key="4">
    <source>
        <dbReference type="ARBA" id="ARBA00022643"/>
    </source>
</evidence>
<keyword evidence="3" id="KW-0285">Flavoprotein</keyword>
<evidence type="ECO:0000256" key="9">
    <source>
        <dbReference type="ARBA" id="ARBA00051314"/>
    </source>
</evidence>
<evidence type="ECO:0000256" key="1">
    <source>
        <dbReference type="ARBA" id="ARBA00011823"/>
    </source>
</evidence>
<evidence type="ECO:0000313" key="14">
    <source>
        <dbReference type="EMBL" id="GGH33138.1"/>
    </source>
</evidence>
<dbReference type="RefSeq" id="WP_188520097.1">
    <property type="nucleotide sequence ID" value="NZ_BMES01000003.1"/>
</dbReference>
<reference evidence="14" key="1">
    <citation type="journal article" date="2014" name="Int. J. Syst. Evol. Microbiol.">
        <title>Complete genome sequence of Corynebacterium casei LMG S-19264T (=DSM 44701T), isolated from a smear-ripened cheese.</title>
        <authorList>
            <consortium name="US DOE Joint Genome Institute (JGI-PGF)"/>
            <person name="Walter F."/>
            <person name="Albersmeier A."/>
            <person name="Kalinowski J."/>
            <person name="Ruckert C."/>
        </authorList>
    </citation>
    <scope>NUCLEOTIDE SEQUENCE</scope>
    <source>
        <strain evidence="14">CGMCC 1.12214</strain>
    </source>
</reference>
<dbReference type="Proteomes" id="UP000603912">
    <property type="component" value="Unassembled WGS sequence"/>
</dbReference>
<dbReference type="CDD" id="cd02145">
    <property type="entry name" value="BluB"/>
    <property type="match status" value="1"/>
</dbReference>
<organism evidence="14 15">
    <name type="scientific">Alsobacter metallidurans</name>
    <dbReference type="NCBI Taxonomy" id="340221"/>
    <lineage>
        <taxon>Bacteria</taxon>
        <taxon>Pseudomonadati</taxon>
        <taxon>Pseudomonadota</taxon>
        <taxon>Alphaproteobacteria</taxon>
        <taxon>Hyphomicrobiales</taxon>
        <taxon>Alsobacteraceae</taxon>
        <taxon>Alsobacter</taxon>
    </lineage>
</organism>
<evidence type="ECO:0000256" key="12">
    <source>
        <dbReference type="ARBA" id="ARBA00068702"/>
    </source>
</evidence>
<protein>
    <recommendedName>
        <fullName evidence="12">5,6-dimethylbenzimidazole synthase</fullName>
        <ecNumber evidence="11">1.13.11.79</ecNumber>
    </recommendedName>
</protein>
<keyword evidence="7" id="KW-0560">Oxidoreductase</keyword>
<evidence type="ECO:0000256" key="8">
    <source>
        <dbReference type="ARBA" id="ARBA00023027"/>
    </source>
</evidence>
<evidence type="ECO:0000256" key="6">
    <source>
        <dbReference type="ARBA" id="ARBA00022857"/>
    </source>
</evidence>
<reference evidence="14" key="2">
    <citation type="submission" date="2020-09" db="EMBL/GenBank/DDBJ databases">
        <authorList>
            <person name="Sun Q."/>
            <person name="Zhou Y."/>
        </authorList>
    </citation>
    <scope>NUCLEOTIDE SEQUENCE</scope>
    <source>
        <strain evidence="14">CGMCC 1.12214</strain>
    </source>
</reference>
<dbReference type="PANTHER" id="PTHR23026">
    <property type="entry name" value="NADPH NITROREDUCTASE"/>
    <property type="match status" value="1"/>
</dbReference>
<keyword evidence="4" id="KW-0288">FMN</keyword>
<comment type="subunit">
    <text evidence="1">Homooctamer.</text>
</comment>